<proteinExistence type="inferred from homology"/>
<accession>A0A814NK36</accession>
<dbReference type="EC" id="2.4.2.31" evidence="10"/>
<keyword evidence="4" id="KW-0800">Toxin</keyword>
<evidence type="ECO:0000256" key="2">
    <source>
        <dbReference type="ARBA" id="ARBA00009558"/>
    </source>
</evidence>
<keyword evidence="10" id="KW-0520">NAD</keyword>
<dbReference type="Gene3D" id="3.90.176.10">
    <property type="entry name" value="Toxin ADP-ribosyltransferase, Chain A, domain 1"/>
    <property type="match status" value="2"/>
</dbReference>
<keyword evidence="6 10" id="KW-0808">Transferase</keyword>
<dbReference type="EMBL" id="CAJNOT010000837">
    <property type="protein sequence ID" value="CAF1091573.1"/>
    <property type="molecule type" value="Genomic_DNA"/>
</dbReference>
<reference evidence="11" key="1">
    <citation type="submission" date="2021-02" db="EMBL/GenBank/DDBJ databases">
        <authorList>
            <person name="Nowell W R."/>
        </authorList>
    </citation>
    <scope>NUCLEOTIDE SEQUENCE</scope>
</reference>
<dbReference type="GO" id="GO:0090729">
    <property type="term" value="F:toxin activity"/>
    <property type="evidence" value="ECO:0007669"/>
    <property type="project" value="UniProtKB-KW"/>
</dbReference>
<dbReference type="GO" id="GO:0016779">
    <property type="term" value="F:nucleotidyltransferase activity"/>
    <property type="evidence" value="ECO:0007669"/>
    <property type="project" value="UniProtKB-KW"/>
</dbReference>
<dbReference type="AlphaFoldDB" id="A0A814NK36"/>
<evidence type="ECO:0000256" key="6">
    <source>
        <dbReference type="ARBA" id="ARBA00022679"/>
    </source>
</evidence>
<evidence type="ECO:0000313" key="12">
    <source>
        <dbReference type="Proteomes" id="UP000663864"/>
    </source>
</evidence>
<organism evidence="11 12">
    <name type="scientific">Rotaria sordida</name>
    <dbReference type="NCBI Taxonomy" id="392033"/>
    <lineage>
        <taxon>Eukaryota</taxon>
        <taxon>Metazoa</taxon>
        <taxon>Spiralia</taxon>
        <taxon>Gnathifera</taxon>
        <taxon>Rotifera</taxon>
        <taxon>Eurotatoria</taxon>
        <taxon>Bdelloidea</taxon>
        <taxon>Philodinida</taxon>
        <taxon>Philodinidae</taxon>
        <taxon>Rotaria</taxon>
    </lineage>
</organism>
<evidence type="ECO:0000256" key="4">
    <source>
        <dbReference type="ARBA" id="ARBA00022656"/>
    </source>
</evidence>
<keyword evidence="3" id="KW-0964">Secreted</keyword>
<comment type="catalytic activity">
    <reaction evidence="9 10">
        <text>L-arginyl-[protein] + NAD(+) = N(omega)-(ADP-D-ribosyl)-L-arginyl-[protein] + nicotinamide + H(+)</text>
        <dbReference type="Rhea" id="RHEA:19149"/>
        <dbReference type="Rhea" id="RHEA-COMP:10532"/>
        <dbReference type="Rhea" id="RHEA-COMP:15087"/>
        <dbReference type="ChEBI" id="CHEBI:15378"/>
        <dbReference type="ChEBI" id="CHEBI:17154"/>
        <dbReference type="ChEBI" id="CHEBI:29965"/>
        <dbReference type="ChEBI" id="CHEBI:57540"/>
        <dbReference type="ChEBI" id="CHEBI:142554"/>
        <dbReference type="EC" id="2.4.2.31"/>
    </reaction>
</comment>
<evidence type="ECO:0000256" key="1">
    <source>
        <dbReference type="ARBA" id="ARBA00004613"/>
    </source>
</evidence>
<dbReference type="Proteomes" id="UP000663864">
    <property type="component" value="Unassembled WGS sequence"/>
</dbReference>
<comment type="similarity">
    <text evidence="2 10">Belongs to the Arg-specific ADP-ribosyltransferase family.</text>
</comment>
<dbReference type="InterPro" id="IPR050999">
    <property type="entry name" value="ADP-ribosyltransferase_ARG"/>
</dbReference>
<dbReference type="Pfam" id="PF01129">
    <property type="entry name" value="ART"/>
    <property type="match status" value="2"/>
</dbReference>
<evidence type="ECO:0000256" key="3">
    <source>
        <dbReference type="ARBA" id="ARBA00022525"/>
    </source>
</evidence>
<evidence type="ECO:0000256" key="7">
    <source>
        <dbReference type="ARBA" id="ARBA00022695"/>
    </source>
</evidence>
<keyword evidence="7" id="KW-0548">Nucleotidyltransferase</keyword>
<keyword evidence="8" id="KW-0843">Virulence</keyword>
<gene>
    <name evidence="11" type="ORF">ZHD862_LOCUS17120</name>
</gene>
<dbReference type="InterPro" id="IPR000768">
    <property type="entry name" value="ART"/>
</dbReference>
<dbReference type="PANTHER" id="PTHR10339">
    <property type="entry name" value="ADP-RIBOSYLTRANSFERASE"/>
    <property type="match status" value="1"/>
</dbReference>
<evidence type="ECO:0000256" key="9">
    <source>
        <dbReference type="ARBA" id="ARBA00047597"/>
    </source>
</evidence>
<dbReference type="GO" id="GO:0005576">
    <property type="term" value="C:extracellular region"/>
    <property type="evidence" value="ECO:0007669"/>
    <property type="project" value="UniProtKB-SubCell"/>
</dbReference>
<sequence length="521" mass="58620">MAKANEPSNKSRFTDLYDEPVDHLLSPIKGYETKPLVTLAEAIAPVSGHFVEIKDNVLVALHNCQNPADGLTQQESASIHLYTMEFVGGPSLYFLLNKSLRAENREDLIQWFSYLKLFLTALYKLPSQSRRVWRGIRGVDLSSKYTIGTKFAWWGVSSCTADMKLLESDTFLGKVGLRTLFSIECTDGKSVSAHSYFKNTENEIILMPGSYFKVMGQLNLAHDLHIIELKQIEPPMTLVEAPFSKSNGTSAIKIQYMAQAKELNNKSRFTDLYDEPVGHLLSPIKGYEKKPLVTLAEAISPVSGYFDEIEDNVLVALHNCQKPADDLTQQESASIHLYTMEFVGGPSLYFLLNKSLRAENRKDLIQWFSYLKLFLTALYKLPSQSRRVWRGIRGVDLSSKYTIGTKFAWWGVSSCTADMELLESDTFLGKVGLRTLFSIECTDGKSVSAHSYLKNTENEIILMPGSYFEVIGKLNPAHDLHIIELKQIKSPMTLIKEPFSKSNKQSGINKSILTIFVPPTH</sequence>
<dbReference type="GO" id="GO:0106274">
    <property type="term" value="F:NAD+-protein-arginine ADP-ribosyltransferase activity"/>
    <property type="evidence" value="ECO:0007669"/>
    <property type="project" value="UniProtKB-EC"/>
</dbReference>
<protein>
    <recommendedName>
        <fullName evidence="10">NAD(P)(+)--arginine ADP-ribosyltransferase</fullName>
        <ecNumber evidence="10">2.4.2.31</ecNumber>
    </recommendedName>
    <alternativeName>
        <fullName evidence="10">Mono(ADP-ribosyl)transferase</fullName>
    </alternativeName>
</protein>
<dbReference type="PANTHER" id="PTHR10339:SF25">
    <property type="entry name" value="SECRETED EXOENZYME S"/>
    <property type="match status" value="1"/>
</dbReference>
<dbReference type="GO" id="GO:0003950">
    <property type="term" value="F:NAD+ poly-ADP-ribosyltransferase activity"/>
    <property type="evidence" value="ECO:0007669"/>
    <property type="project" value="TreeGrafter"/>
</dbReference>
<comment type="caution">
    <text evidence="11">The sequence shown here is derived from an EMBL/GenBank/DDBJ whole genome shotgun (WGS) entry which is preliminary data.</text>
</comment>
<evidence type="ECO:0000313" key="11">
    <source>
        <dbReference type="EMBL" id="CAF1091573.1"/>
    </source>
</evidence>
<comment type="subcellular location">
    <subcellularLocation>
        <location evidence="1">Secreted</location>
    </subcellularLocation>
</comment>
<name>A0A814NK36_9BILA</name>
<evidence type="ECO:0000256" key="5">
    <source>
        <dbReference type="ARBA" id="ARBA00022676"/>
    </source>
</evidence>
<keyword evidence="10" id="KW-0521">NADP</keyword>
<evidence type="ECO:0000256" key="8">
    <source>
        <dbReference type="ARBA" id="ARBA00023026"/>
    </source>
</evidence>
<evidence type="ECO:0000256" key="10">
    <source>
        <dbReference type="RuleBase" id="RU361228"/>
    </source>
</evidence>
<keyword evidence="5 10" id="KW-0328">Glycosyltransferase</keyword>
<dbReference type="SUPFAM" id="SSF56399">
    <property type="entry name" value="ADP-ribosylation"/>
    <property type="match status" value="2"/>
</dbReference>